<dbReference type="PANTHER" id="PTHR43506">
    <property type="entry name" value="BIOTIN/LIPOATE A/B PROTEIN LIGASE FAMILY"/>
    <property type="match status" value="1"/>
</dbReference>
<dbReference type="EMBL" id="GL349435">
    <property type="protein sequence ID" value="KNC50498.1"/>
    <property type="molecule type" value="Genomic_DNA"/>
</dbReference>
<organism evidence="2 3">
    <name type="scientific">Thecamonas trahens ATCC 50062</name>
    <dbReference type="NCBI Taxonomy" id="461836"/>
    <lineage>
        <taxon>Eukaryota</taxon>
        <taxon>Apusozoa</taxon>
        <taxon>Apusomonadida</taxon>
        <taxon>Apusomonadidae</taxon>
        <taxon>Thecamonas</taxon>
    </lineage>
</organism>
<sequence length="313" mass="33467">MALRPVLRVVREAFGRGGSMLEALRAEEELFRRVIRGEGGGRTAGHAASPPSDGWLVLSRCPEPTVVLGVAGRVSKDVRTEAVAADGVKLVRRYTGGGTVYVAKGTMLASLILDARAVPQLAASASALSPKSLMEWSHHAVYGPALRQDAFALRENDYIAESSSDGAPPPAKFAGNAQSLARHYFVHHTSFLFDFDPALLERYLTLPEKRPQYRASRSHSDFVRALGPHGTGLGWIASPDDFFDAVEASLAHDYDLVPASRADVDAAIAAASAKPLTKYRTQPLDIETELAADAARAARIAAKASKPAKATKK</sequence>
<feature type="domain" description="BPL/LPL catalytic" evidence="1">
    <location>
        <begin position="50"/>
        <end position="258"/>
    </location>
</feature>
<dbReference type="GeneID" id="25560453"/>
<name>A0A0L0DGN9_THETB</name>
<dbReference type="Pfam" id="PF21948">
    <property type="entry name" value="LplA-B_cat"/>
    <property type="match status" value="1"/>
</dbReference>
<dbReference type="STRING" id="461836.A0A0L0DGN9"/>
<keyword evidence="3" id="KW-1185">Reference proteome</keyword>
<dbReference type="InterPro" id="IPR045864">
    <property type="entry name" value="aa-tRNA-synth_II/BPL/LPL"/>
</dbReference>
<dbReference type="InterPro" id="IPR053264">
    <property type="entry name" value="Lipoate-ligase_2_inactive"/>
</dbReference>
<dbReference type="eggNOG" id="KOG3159">
    <property type="taxonomic scope" value="Eukaryota"/>
</dbReference>
<evidence type="ECO:0000259" key="1">
    <source>
        <dbReference type="PROSITE" id="PS51733"/>
    </source>
</evidence>
<dbReference type="Proteomes" id="UP000054408">
    <property type="component" value="Unassembled WGS sequence"/>
</dbReference>
<evidence type="ECO:0000313" key="2">
    <source>
        <dbReference type="EMBL" id="KNC50498.1"/>
    </source>
</evidence>
<dbReference type="GO" id="GO:0016874">
    <property type="term" value="F:ligase activity"/>
    <property type="evidence" value="ECO:0007669"/>
    <property type="project" value="UniProtKB-KW"/>
</dbReference>
<dbReference type="RefSeq" id="XP_013762391.1">
    <property type="nucleotide sequence ID" value="XM_013906937.1"/>
</dbReference>
<dbReference type="Gene3D" id="3.30.930.10">
    <property type="entry name" value="Bira Bifunctional Protein, Domain 2"/>
    <property type="match status" value="1"/>
</dbReference>
<dbReference type="PANTHER" id="PTHR43506:SF1">
    <property type="entry name" value="BPL_LPL CATALYTIC DOMAIN-CONTAINING PROTEIN"/>
    <property type="match status" value="1"/>
</dbReference>
<accession>A0A0L0DGN9</accession>
<dbReference type="PROSITE" id="PS51733">
    <property type="entry name" value="BPL_LPL_CATALYTIC"/>
    <property type="match status" value="1"/>
</dbReference>
<proteinExistence type="predicted"/>
<evidence type="ECO:0000313" key="3">
    <source>
        <dbReference type="Proteomes" id="UP000054408"/>
    </source>
</evidence>
<keyword evidence="2" id="KW-0436">Ligase</keyword>
<dbReference type="InterPro" id="IPR004143">
    <property type="entry name" value="BPL_LPL_catalytic"/>
</dbReference>
<dbReference type="OrthoDB" id="201621at2759"/>
<gene>
    <name evidence="2" type="ORF">AMSG_00659</name>
</gene>
<reference evidence="2 3" key="1">
    <citation type="submission" date="2010-05" db="EMBL/GenBank/DDBJ databases">
        <title>The Genome Sequence of Thecamonas trahens ATCC 50062.</title>
        <authorList>
            <consortium name="The Broad Institute Genome Sequencing Platform"/>
            <person name="Russ C."/>
            <person name="Cuomo C."/>
            <person name="Shea T."/>
            <person name="Young S.K."/>
            <person name="Zeng Q."/>
            <person name="Koehrsen M."/>
            <person name="Haas B."/>
            <person name="Borodovsky M."/>
            <person name="Guigo R."/>
            <person name="Alvarado L."/>
            <person name="Berlin A."/>
            <person name="Bochicchio J."/>
            <person name="Borenstein D."/>
            <person name="Chapman S."/>
            <person name="Chen Z."/>
            <person name="Freedman E."/>
            <person name="Gellesch M."/>
            <person name="Goldberg J."/>
            <person name="Griggs A."/>
            <person name="Gujja S."/>
            <person name="Heilman E."/>
            <person name="Heiman D."/>
            <person name="Hepburn T."/>
            <person name="Howarth C."/>
            <person name="Jen D."/>
            <person name="Larson L."/>
            <person name="Mehta T."/>
            <person name="Park D."/>
            <person name="Pearson M."/>
            <person name="Roberts A."/>
            <person name="Saif S."/>
            <person name="Shenoy N."/>
            <person name="Sisk P."/>
            <person name="Stolte C."/>
            <person name="Sykes S."/>
            <person name="Thomson T."/>
            <person name="Walk T."/>
            <person name="White J."/>
            <person name="Yandava C."/>
            <person name="Burger G."/>
            <person name="Gray M.W."/>
            <person name="Holland P.W.H."/>
            <person name="King N."/>
            <person name="Lang F.B.F."/>
            <person name="Roger A.J."/>
            <person name="Ruiz-Trillo I."/>
            <person name="Lander E."/>
            <person name="Nusbaum C."/>
        </authorList>
    </citation>
    <scope>NUCLEOTIDE SEQUENCE [LARGE SCALE GENOMIC DNA]</scope>
    <source>
        <strain evidence="2 3">ATCC 50062</strain>
    </source>
</reference>
<protein>
    <submittedName>
        <fullName evidence="2">Biotin/lipoate A/B protein ligase</fullName>
    </submittedName>
</protein>
<dbReference type="SUPFAM" id="SSF55681">
    <property type="entry name" value="Class II aaRS and biotin synthetases"/>
    <property type="match status" value="1"/>
</dbReference>
<dbReference type="AlphaFoldDB" id="A0A0L0DGN9"/>